<gene>
    <name evidence="13" type="primary">gspG</name>
    <name evidence="13" type="ORF">DK419_21465</name>
</gene>
<feature type="region of interest" description="Disordered" evidence="10">
    <location>
        <begin position="1"/>
        <end position="29"/>
    </location>
</feature>
<keyword evidence="7 11" id="KW-0812">Transmembrane</keyword>
<name>A0A2U8WQQ4_9HYPH</name>
<dbReference type="RefSeq" id="WP_109960892.1">
    <property type="nucleotide sequence ID" value="NZ_CP029553.1"/>
</dbReference>
<dbReference type="KEGG" id="mtea:DK419_21465"/>
<protein>
    <recommendedName>
        <fullName evidence="3">Type II secretion system core protein G</fullName>
    </recommendedName>
</protein>
<dbReference type="InterPro" id="IPR012902">
    <property type="entry name" value="N_methyl_site"/>
</dbReference>
<evidence type="ECO:0000256" key="1">
    <source>
        <dbReference type="ARBA" id="ARBA00004377"/>
    </source>
</evidence>
<dbReference type="InterPro" id="IPR045584">
    <property type="entry name" value="Pilin-like"/>
</dbReference>
<dbReference type="OrthoDB" id="9795612at2"/>
<evidence type="ECO:0000256" key="2">
    <source>
        <dbReference type="ARBA" id="ARBA00009984"/>
    </source>
</evidence>
<dbReference type="NCBIfam" id="TIGR01710">
    <property type="entry name" value="typeII_sec_gspG"/>
    <property type="match status" value="1"/>
</dbReference>
<comment type="subcellular location">
    <subcellularLocation>
        <location evidence="1">Cell inner membrane</location>
        <topology evidence="1">Single-pass membrane protein</topology>
    </subcellularLocation>
</comment>
<dbReference type="Pfam" id="PF08334">
    <property type="entry name" value="T2SSG"/>
    <property type="match status" value="1"/>
</dbReference>
<proteinExistence type="inferred from homology"/>
<accession>A0A2U8WQQ4</accession>
<dbReference type="EMBL" id="CP029553">
    <property type="protein sequence ID" value="AWN48604.1"/>
    <property type="molecule type" value="Genomic_DNA"/>
</dbReference>
<dbReference type="InterPro" id="IPR010054">
    <property type="entry name" value="Type2_sec_GspG"/>
</dbReference>
<keyword evidence="5" id="KW-0488">Methylation</keyword>
<dbReference type="InterPro" id="IPR013545">
    <property type="entry name" value="T2SS_protein-GspG_C"/>
</dbReference>
<keyword evidence="6" id="KW-0997">Cell inner membrane</keyword>
<keyword evidence="8 11" id="KW-1133">Transmembrane helix</keyword>
<keyword evidence="4" id="KW-1003">Cell membrane</keyword>
<evidence type="ECO:0000259" key="12">
    <source>
        <dbReference type="Pfam" id="PF08334"/>
    </source>
</evidence>
<evidence type="ECO:0000256" key="6">
    <source>
        <dbReference type="ARBA" id="ARBA00022519"/>
    </source>
</evidence>
<dbReference type="Proteomes" id="UP000245444">
    <property type="component" value="Chromosome"/>
</dbReference>
<keyword evidence="14" id="KW-1185">Reference proteome</keyword>
<dbReference type="NCBIfam" id="TIGR02532">
    <property type="entry name" value="IV_pilin_GFxxxE"/>
    <property type="match status" value="1"/>
</dbReference>
<dbReference type="PRINTS" id="PR00813">
    <property type="entry name" value="BCTERIALGSPG"/>
</dbReference>
<evidence type="ECO:0000256" key="7">
    <source>
        <dbReference type="ARBA" id="ARBA00022692"/>
    </source>
</evidence>
<evidence type="ECO:0000256" key="8">
    <source>
        <dbReference type="ARBA" id="ARBA00022989"/>
    </source>
</evidence>
<dbReference type="InterPro" id="IPR000983">
    <property type="entry name" value="Bac_GSPG_pilin"/>
</dbReference>
<dbReference type="SUPFAM" id="SSF54523">
    <property type="entry name" value="Pili subunits"/>
    <property type="match status" value="1"/>
</dbReference>
<evidence type="ECO:0000256" key="10">
    <source>
        <dbReference type="SAM" id="MobiDB-lite"/>
    </source>
</evidence>
<dbReference type="Pfam" id="PF07963">
    <property type="entry name" value="N_methyl"/>
    <property type="match status" value="1"/>
</dbReference>
<dbReference type="GO" id="GO:0015628">
    <property type="term" value="P:protein secretion by the type II secretion system"/>
    <property type="evidence" value="ECO:0007669"/>
    <property type="project" value="InterPro"/>
</dbReference>
<evidence type="ECO:0000313" key="14">
    <source>
        <dbReference type="Proteomes" id="UP000245444"/>
    </source>
</evidence>
<dbReference type="Gene3D" id="3.30.700.10">
    <property type="entry name" value="Glycoprotein, Type 4 Pilin"/>
    <property type="match status" value="1"/>
</dbReference>
<evidence type="ECO:0000313" key="13">
    <source>
        <dbReference type="EMBL" id="AWN48604.1"/>
    </source>
</evidence>
<dbReference type="GO" id="GO:0015627">
    <property type="term" value="C:type II protein secretion system complex"/>
    <property type="evidence" value="ECO:0007669"/>
    <property type="project" value="InterPro"/>
</dbReference>
<evidence type="ECO:0000256" key="11">
    <source>
        <dbReference type="SAM" id="Phobius"/>
    </source>
</evidence>
<feature type="domain" description="Type II secretion system protein GspG C-terminal" evidence="12">
    <location>
        <begin position="57"/>
        <end position="162"/>
    </location>
</feature>
<reference evidence="13 14" key="1">
    <citation type="submission" date="2018-05" db="EMBL/GenBank/DDBJ databases">
        <title>Complete Genome Sequence of Methylobacterium sp. 17Sr1-28.</title>
        <authorList>
            <person name="Srinivasan S."/>
        </authorList>
    </citation>
    <scope>NUCLEOTIDE SEQUENCE [LARGE SCALE GENOMIC DNA]</scope>
    <source>
        <strain evidence="13 14">17Sr1-28</strain>
    </source>
</reference>
<dbReference type="AlphaFoldDB" id="A0A2U8WQQ4"/>
<dbReference type="PANTHER" id="PTHR30093:SF45">
    <property type="entry name" value="TYPE II SECRETION SYSTEM CORE PROTEIN G"/>
    <property type="match status" value="1"/>
</dbReference>
<dbReference type="GO" id="GO:0005886">
    <property type="term" value="C:plasma membrane"/>
    <property type="evidence" value="ECO:0007669"/>
    <property type="project" value="UniProtKB-SubCell"/>
</dbReference>
<evidence type="ECO:0000256" key="4">
    <source>
        <dbReference type="ARBA" id="ARBA00022475"/>
    </source>
</evidence>
<keyword evidence="9 11" id="KW-0472">Membrane</keyword>
<feature type="transmembrane region" description="Helical" evidence="11">
    <location>
        <begin position="40"/>
        <end position="62"/>
    </location>
</feature>
<feature type="compositionally biased region" description="Basic and acidic residues" evidence="10">
    <location>
        <begin position="8"/>
        <end position="29"/>
    </location>
</feature>
<dbReference type="PROSITE" id="PS00409">
    <property type="entry name" value="PROKAR_NTER_METHYL"/>
    <property type="match status" value="1"/>
</dbReference>
<sequence length="163" mass="17361">MLVTTTPDCREPQGNRRRTPRETRHAERRGGEAGFSLVELLVVLAIIGMIATMVTPQVLGYLGRAKGETARIQVKNIAQAVELYYLDLGAYPTSQQGLQALVQPTGAAWRGPYVRDARGLTDPWGHAYLYRSPGAGGTPFEVYSLGADGKAGGSGDGADVASN</sequence>
<comment type="similarity">
    <text evidence="2">Belongs to the GSP G family.</text>
</comment>
<organism evidence="13 14">
    <name type="scientific">Methylobacterium terrae</name>
    <dbReference type="NCBI Taxonomy" id="2202827"/>
    <lineage>
        <taxon>Bacteria</taxon>
        <taxon>Pseudomonadati</taxon>
        <taxon>Pseudomonadota</taxon>
        <taxon>Alphaproteobacteria</taxon>
        <taxon>Hyphomicrobiales</taxon>
        <taxon>Methylobacteriaceae</taxon>
        <taxon>Methylobacterium</taxon>
    </lineage>
</organism>
<dbReference type="PANTHER" id="PTHR30093">
    <property type="entry name" value="GENERAL SECRETION PATHWAY PROTEIN G"/>
    <property type="match status" value="1"/>
</dbReference>
<evidence type="ECO:0000256" key="3">
    <source>
        <dbReference type="ARBA" id="ARBA00020042"/>
    </source>
</evidence>
<evidence type="ECO:0000256" key="5">
    <source>
        <dbReference type="ARBA" id="ARBA00022481"/>
    </source>
</evidence>
<evidence type="ECO:0000256" key="9">
    <source>
        <dbReference type="ARBA" id="ARBA00023136"/>
    </source>
</evidence>